<dbReference type="SUPFAM" id="SSF100950">
    <property type="entry name" value="NagB/RpiA/CoA transferase-like"/>
    <property type="match status" value="1"/>
</dbReference>
<gene>
    <name evidence="2" type="ORF">D5400_14680</name>
</gene>
<organism evidence="2 3">
    <name type="scientific">Georhizobium profundi</name>
    <dbReference type="NCBI Taxonomy" id="2341112"/>
    <lineage>
        <taxon>Bacteria</taxon>
        <taxon>Pseudomonadati</taxon>
        <taxon>Pseudomonadota</taxon>
        <taxon>Alphaproteobacteria</taxon>
        <taxon>Hyphomicrobiales</taxon>
        <taxon>Rhizobiaceae</taxon>
        <taxon>Georhizobium</taxon>
    </lineage>
</organism>
<dbReference type="EMBL" id="CP032509">
    <property type="protein sequence ID" value="AZN72356.1"/>
    <property type="molecule type" value="Genomic_DNA"/>
</dbReference>
<dbReference type="Pfam" id="PF02589">
    <property type="entry name" value="LUD_dom"/>
    <property type="match status" value="1"/>
</dbReference>
<evidence type="ECO:0000313" key="3">
    <source>
        <dbReference type="Proteomes" id="UP000268192"/>
    </source>
</evidence>
<dbReference type="KEGG" id="abaw:D5400_14680"/>
<dbReference type="PANTHER" id="PTHR43682">
    <property type="entry name" value="LACTATE UTILIZATION PROTEIN C"/>
    <property type="match status" value="1"/>
</dbReference>
<dbReference type="OrthoDB" id="9794157at2"/>
<evidence type="ECO:0000259" key="1">
    <source>
        <dbReference type="Pfam" id="PF02589"/>
    </source>
</evidence>
<name>A0A3S9B603_9HYPH</name>
<accession>A0A3S9B603</accession>
<dbReference type="PANTHER" id="PTHR43682:SF1">
    <property type="entry name" value="LACTATE UTILIZATION PROTEIN C"/>
    <property type="match status" value="1"/>
</dbReference>
<dbReference type="InterPro" id="IPR003741">
    <property type="entry name" value="LUD_dom"/>
</dbReference>
<dbReference type="Proteomes" id="UP000268192">
    <property type="component" value="Chromosome"/>
</dbReference>
<dbReference type="InterPro" id="IPR024185">
    <property type="entry name" value="FTHF_cligase-like_sf"/>
</dbReference>
<dbReference type="Gene3D" id="3.40.50.10420">
    <property type="entry name" value="NagB/RpiA/CoA transferase-like"/>
    <property type="match status" value="1"/>
</dbReference>
<reference evidence="2 3" key="1">
    <citation type="submission" date="2018-09" db="EMBL/GenBank/DDBJ databases">
        <title>Marinorhizobium profundi gen. nov., sp. nov., isolated from a deep-sea sediment sample from the New Britain Trench and proposal of Marinorhizobiaceae fam. nov. in the order Rhizobiales of the class Alphaproteobacteria.</title>
        <authorList>
            <person name="Cao J."/>
        </authorList>
    </citation>
    <scope>NUCLEOTIDE SEQUENCE [LARGE SCALE GENOMIC DNA]</scope>
    <source>
        <strain evidence="2 3">WS11</strain>
    </source>
</reference>
<proteinExistence type="predicted"/>
<evidence type="ECO:0000313" key="2">
    <source>
        <dbReference type="EMBL" id="AZN72356.1"/>
    </source>
</evidence>
<sequence length="230" mass="24448">MADQATARAGILNRIRAVNGRTTSDADRQKAVSYRLDNAPLGVVPQRGQLPKDARQALFIEKAEAVQATVERVSSYAALPDCVGRYLRERNLPAAIRIGSDPRLRSADWQAAASLSVVDGPSDGLDMAGLSHAIAGVAETGTVVLTAGADNPTTINFLPEYHLVVIAGADIEGDMEAVWRRVRQMFGKGKMSRVVNFVTGPSRSADIEQTLLLGAHGPRALHIIVVDSGG</sequence>
<dbReference type="AlphaFoldDB" id="A0A3S9B603"/>
<protein>
    <submittedName>
        <fullName evidence="2">Lactate utilization protein</fullName>
    </submittedName>
</protein>
<feature type="domain" description="LUD" evidence="1">
    <location>
        <begin position="128"/>
        <end position="226"/>
    </location>
</feature>
<keyword evidence="3" id="KW-1185">Reference proteome</keyword>
<dbReference type="InterPro" id="IPR037171">
    <property type="entry name" value="NagB/RpiA_transferase-like"/>
</dbReference>
<dbReference type="RefSeq" id="WP_126010672.1">
    <property type="nucleotide sequence ID" value="NZ_CP032509.1"/>
</dbReference>